<dbReference type="PRINTS" id="PR00507">
    <property type="entry name" value="N12N6MTFRASE"/>
</dbReference>
<sequence length="288" mass="32895">MILKDIEHIFHQELDAIYGSEEVGSFFNLLIQHYLDLNRITLVLEPQLAVTKQEEQPLFEALSRLKQEEPIQYIIGETAFFGLQFKVTKDTLIPRPETEELVAWVLKTEGLATQTPLRVLDVGTGSGCIAISLATQLPQAEVYAVDISKKALEVARVNAQINKAPVVFVEADILQLHQPWLETKNGFFDVVVSNPPYVRQLEKAYMRNNVLNYEPHQALFVSNNKPLVFYEAIVQHAKQVLKPQGHLFFEINEYLATDMVNLLNNYGFKQVELKTDIFGKQRMLKGIR</sequence>
<feature type="domain" description="Methyltransferase" evidence="5">
    <location>
        <begin position="117"/>
        <end position="249"/>
    </location>
</feature>
<feature type="binding site" evidence="4">
    <location>
        <begin position="194"/>
        <end position="197"/>
    </location>
    <ligand>
        <name>substrate</name>
    </ligand>
</feature>
<organism evidence="7 8">
    <name type="scientific">Bizionia sediminis</name>
    <dbReference type="NCBI Taxonomy" id="1737064"/>
    <lineage>
        <taxon>Bacteria</taxon>
        <taxon>Pseudomonadati</taxon>
        <taxon>Bacteroidota</taxon>
        <taxon>Flavobacteriia</taxon>
        <taxon>Flavobacteriales</taxon>
        <taxon>Flavobacteriaceae</taxon>
        <taxon>Bizionia</taxon>
    </lineage>
</organism>
<gene>
    <name evidence="4 7" type="primary">prmC</name>
    <name evidence="7" type="ORF">ACFSQP_09905</name>
</gene>
<evidence type="ECO:0000256" key="1">
    <source>
        <dbReference type="ARBA" id="ARBA00022603"/>
    </source>
</evidence>
<dbReference type="InterPro" id="IPR040758">
    <property type="entry name" value="PrmC_N"/>
</dbReference>
<comment type="function">
    <text evidence="4">Methylates the class 1 translation termination release factors RF1/PrfA and RF2/PrfB on the glutamine residue of the universally conserved GGQ motif.</text>
</comment>
<dbReference type="RefSeq" id="WP_376893962.1">
    <property type="nucleotide sequence ID" value="NZ_JBHULS010000004.1"/>
</dbReference>
<dbReference type="Gene3D" id="3.40.50.150">
    <property type="entry name" value="Vaccinia Virus protein VP39"/>
    <property type="match status" value="1"/>
</dbReference>
<evidence type="ECO:0000256" key="2">
    <source>
        <dbReference type="ARBA" id="ARBA00022679"/>
    </source>
</evidence>
<dbReference type="Gene3D" id="1.10.8.10">
    <property type="entry name" value="DNA helicase RuvA subunit, C-terminal domain"/>
    <property type="match status" value="1"/>
</dbReference>
<dbReference type="Proteomes" id="UP001597472">
    <property type="component" value="Unassembled WGS sequence"/>
</dbReference>
<evidence type="ECO:0000259" key="5">
    <source>
        <dbReference type="Pfam" id="PF13847"/>
    </source>
</evidence>
<proteinExistence type="inferred from homology"/>
<keyword evidence="8" id="KW-1185">Reference proteome</keyword>
<dbReference type="NCBIfam" id="TIGR03534">
    <property type="entry name" value="RF_mod_PrmC"/>
    <property type="match status" value="1"/>
</dbReference>
<dbReference type="InterPro" id="IPR004556">
    <property type="entry name" value="HemK-like"/>
</dbReference>
<feature type="binding site" evidence="4">
    <location>
        <position position="146"/>
    </location>
    <ligand>
        <name>S-adenosyl-L-methionine</name>
        <dbReference type="ChEBI" id="CHEBI:59789"/>
    </ligand>
</feature>
<dbReference type="GO" id="GO:0102559">
    <property type="term" value="F:peptide chain release factor N(5)-glutamine methyltransferase activity"/>
    <property type="evidence" value="ECO:0007669"/>
    <property type="project" value="UniProtKB-EC"/>
</dbReference>
<dbReference type="InterPro" id="IPR050320">
    <property type="entry name" value="N5-glutamine_MTase"/>
</dbReference>
<feature type="binding site" evidence="4">
    <location>
        <position position="194"/>
    </location>
    <ligand>
        <name>S-adenosyl-L-methionine</name>
        <dbReference type="ChEBI" id="CHEBI:59789"/>
    </ligand>
</feature>
<dbReference type="HAMAP" id="MF_02126">
    <property type="entry name" value="RF_methyltr_PrmC"/>
    <property type="match status" value="1"/>
</dbReference>
<evidence type="ECO:0000256" key="3">
    <source>
        <dbReference type="ARBA" id="ARBA00022691"/>
    </source>
</evidence>
<reference evidence="8" key="1">
    <citation type="journal article" date="2019" name="Int. J. Syst. Evol. Microbiol.">
        <title>The Global Catalogue of Microorganisms (GCM) 10K type strain sequencing project: providing services to taxonomists for standard genome sequencing and annotation.</title>
        <authorList>
            <consortium name="The Broad Institute Genomics Platform"/>
            <consortium name="The Broad Institute Genome Sequencing Center for Infectious Disease"/>
            <person name="Wu L."/>
            <person name="Ma J."/>
        </authorList>
    </citation>
    <scope>NUCLEOTIDE SEQUENCE [LARGE SCALE GENOMIC DNA]</scope>
    <source>
        <strain evidence="8">KCTC 42587</strain>
    </source>
</reference>
<dbReference type="EMBL" id="JBHULS010000004">
    <property type="protein sequence ID" value="MFD2552128.1"/>
    <property type="molecule type" value="Genomic_DNA"/>
</dbReference>
<evidence type="ECO:0000313" key="8">
    <source>
        <dbReference type="Proteomes" id="UP001597472"/>
    </source>
</evidence>
<dbReference type="Pfam" id="PF13847">
    <property type="entry name" value="Methyltransf_31"/>
    <property type="match status" value="1"/>
</dbReference>
<evidence type="ECO:0000259" key="6">
    <source>
        <dbReference type="Pfam" id="PF17827"/>
    </source>
</evidence>
<accession>A0ABW5KUJ7</accession>
<dbReference type="NCBIfam" id="TIGR00536">
    <property type="entry name" value="hemK_fam"/>
    <property type="match status" value="1"/>
</dbReference>
<comment type="similarity">
    <text evidence="4">Belongs to the protein N5-glutamine methyltransferase family. PrmC subfamily.</text>
</comment>
<dbReference type="GO" id="GO:0032259">
    <property type="term" value="P:methylation"/>
    <property type="evidence" value="ECO:0007669"/>
    <property type="project" value="UniProtKB-KW"/>
</dbReference>
<comment type="catalytic activity">
    <reaction evidence="4">
        <text>L-glutaminyl-[peptide chain release factor] + S-adenosyl-L-methionine = N(5)-methyl-L-glutaminyl-[peptide chain release factor] + S-adenosyl-L-homocysteine + H(+)</text>
        <dbReference type="Rhea" id="RHEA:42896"/>
        <dbReference type="Rhea" id="RHEA-COMP:10271"/>
        <dbReference type="Rhea" id="RHEA-COMP:10272"/>
        <dbReference type="ChEBI" id="CHEBI:15378"/>
        <dbReference type="ChEBI" id="CHEBI:30011"/>
        <dbReference type="ChEBI" id="CHEBI:57856"/>
        <dbReference type="ChEBI" id="CHEBI:59789"/>
        <dbReference type="ChEBI" id="CHEBI:61891"/>
        <dbReference type="EC" id="2.1.1.297"/>
    </reaction>
</comment>
<feature type="domain" description="Release factor glutamine methyltransferase N-terminal" evidence="6">
    <location>
        <begin position="28"/>
        <end position="76"/>
    </location>
</feature>
<evidence type="ECO:0000256" key="4">
    <source>
        <dbReference type="HAMAP-Rule" id="MF_02126"/>
    </source>
</evidence>
<dbReference type="SUPFAM" id="SSF53335">
    <property type="entry name" value="S-adenosyl-L-methionine-dependent methyltransferases"/>
    <property type="match status" value="1"/>
</dbReference>
<dbReference type="Pfam" id="PF17827">
    <property type="entry name" value="PrmC_N"/>
    <property type="match status" value="1"/>
</dbReference>
<dbReference type="InterPro" id="IPR029063">
    <property type="entry name" value="SAM-dependent_MTases_sf"/>
</dbReference>
<dbReference type="InterPro" id="IPR025714">
    <property type="entry name" value="Methyltranfer_dom"/>
</dbReference>
<name>A0ABW5KUJ7_9FLAO</name>
<dbReference type="PANTHER" id="PTHR18895:SF74">
    <property type="entry name" value="MTRF1L RELEASE FACTOR GLUTAMINE METHYLTRANSFERASE"/>
    <property type="match status" value="1"/>
</dbReference>
<dbReference type="InterPro" id="IPR002052">
    <property type="entry name" value="DNA_methylase_N6_adenine_CS"/>
</dbReference>
<protein>
    <recommendedName>
        <fullName evidence="4">Release factor glutamine methyltransferase</fullName>
        <shortName evidence="4">RF MTase</shortName>
        <ecNumber evidence="4">2.1.1.297</ecNumber>
    </recommendedName>
    <alternativeName>
        <fullName evidence="4">N5-glutamine methyltransferase PrmC</fullName>
    </alternativeName>
    <alternativeName>
        <fullName evidence="4">Protein-(glutamine-N5) MTase PrmC</fullName>
    </alternativeName>
    <alternativeName>
        <fullName evidence="4">Protein-glutamine N-methyltransferase PrmC</fullName>
    </alternativeName>
</protein>
<feature type="binding site" evidence="4">
    <location>
        <begin position="123"/>
        <end position="127"/>
    </location>
    <ligand>
        <name>S-adenosyl-L-methionine</name>
        <dbReference type="ChEBI" id="CHEBI:59789"/>
    </ligand>
</feature>
<comment type="caution">
    <text evidence="4">Lacks conserved residue(s) required for the propagation of feature annotation.</text>
</comment>
<keyword evidence="2 4" id="KW-0808">Transferase</keyword>
<dbReference type="EC" id="2.1.1.297" evidence="4"/>
<dbReference type="InterPro" id="IPR019874">
    <property type="entry name" value="RF_methyltr_PrmC"/>
</dbReference>
<comment type="caution">
    <text evidence="7">The sequence shown here is derived from an EMBL/GenBank/DDBJ whole genome shotgun (WGS) entry which is preliminary data.</text>
</comment>
<keyword evidence="1 4" id="KW-0489">Methyltransferase</keyword>
<dbReference type="PANTHER" id="PTHR18895">
    <property type="entry name" value="HEMK METHYLTRANSFERASE"/>
    <property type="match status" value="1"/>
</dbReference>
<evidence type="ECO:0000313" key="7">
    <source>
        <dbReference type="EMBL" id="MFD2552128.1"/>
    </source>
</evidence>
<dbReference type="CDD" id="cd02440">
    <property type="entry name" value="AdoMet_MTases"/>
    <property type="match status" value="1"/>
</dbReference>
<dbReference type="PROSITE" id="PS00092">
    <property type="entry name" value="N6_MTASE"/>
    <property type="match status" value="1"/>
</dbReference>
<keyword evidence="3 4" id="KW-0949">S-adenosyl-L-methionine</keyword>